<evidence type="ECO:0000256" key="1">
    <source>
        <dbReference type="SAM" id="MobiDB-lite"/>
    </source>
</evidence>
<sequence>MRENGYHWARFTMNTSISPKPPYTLFESQINNNDTFIGFTTLINQLHMNLNLEFDMDWSGYTEGKPSDNESYSSDNDASDHDLDDYQSNDEAREKFDDENDEDAWARYKTRSSGFKLTVDGENMALRPG</sequence>
<proteinExistence type="predicted"/>
<evidence type="ECO:0000313" key="2">
    <source>
        <dbReference type="EMBL" id="KAK9188161.1"/>
    </source>
</evidence>
<accession>A0AAP0LWF0</accession>
<comment type="caution">
    <text evidence="2">The sequence shown here is derived from an EMBL/GenBank/DDBJ whole genome shotgun (WGS) entry which is preliminary data.</text>
</comment>
<protein>
    <submittedName>
        <fullName evidence="2">Uncharacterized protein</fullName>
    </submittedName>
</protein>
<gene>
    <name evidence="2" type="ORF">WN944_019560</name>
</gene>
<dbReference type="Proteomes" id="UP001428341">
    <property type="component" value="Unassembled WGS sequence"/>
</dbReference>
<feature type="region of interest" description="Disordered" evidence="1">
    <location>
        <begin position="59"/>
        <end position="102"/>
    </location>
</feature>
<dbReference type="AlphaFoldDB" id="A0AAP0LWF0"/>
<name>A0AAP0LWF0_9ROSI</name>
<keyword evidence="3" id="KW-1185">Reference proteome</keyword>
<reference evidence="2 3" key="1">
    <citation type="submission" date="2024-05" db="EMBL/GenBank/DDBJ databases">
        <title>Haplotype-resolved chromosome-level genome assembly of Huyou (Citrus changshanensis).</title>
        <authorList>
            <person name="Miao C."/>
            <person name="Chen W."/>
            <person name="Wu Y."/>
            <person name="Wang L."/>
            <person name="Zhao S."/>
            <person name="Grierson D."/>
            <person name="Xu C."/>
            <person name="Chen K."/>
        </authorList>
    </citation>
    <scope>NUCLEOTIDE SEQUENCE [LARGE SCALE GENOMIC DNA]</scope>
    <source>
        <strain evidence="2">01-14</strain>
        <tissue evidence="2">Leaf</tissue>
    </source>
</reference>
<dbReference type="EMBL" id="JBCGBO010000007">
    <property type="protein sequence ID" value="KAK9188161.1"/>
    <property type="molecule type" value="Genomic_DNA"/>
</dbReference>
<organism evidence="2 3">
    <name type="scientific">Citrus x changshan-huyou</name>
    <dbReference type="NCBI Taxonomy" id="2935761"/>
    <lineage>
        <taxon>Eukaryota</taxon>
        <taxon>Viridiplantae</taxon>
        <taxon>Streptophyta</taxon>
        <taxon>Embryophyta</taxon>
        <taxon>Tracheophyta</taxon>
        <taxon>Spermatophyta</taxon>
        <taxon>Magnoliopsida</taxon>
        <taxon>eudicotyledons</taxon>
        <taxon>Gunneridae</taxon>
        <taxon>Pentapetalae</taxon>
        <taxon>rosids</taxon>
        <taxon>malvids</taxon>
        <taxon>Sapindales</taxon>
        <taxon>Rutaceae</taxon>
        <taxon>Aurantioideae</taxon>
        <taxon>Citrus</taxon>
    </lineage>
</organism>
<evidence type="ECO:0000313" key="3">
    <source>
        <dbReference type="Proteomes" id="UP001428341"/>
    </source>
</evidence>